<feature type="compositionally biased region" description="Low complexity" evidence="2">
    <location>
        <begin position="205"/>
        <end position="219"/>
    </location>
</feature>
<keyword evidence="1" id="KW-0175">Coiled coil</keyword>
<feature type="coiled-coil region" evidence="1">
    <location>
        <begin position="73"/>
        <end position="111"/>
    </location>
</feature>
<dbReference type="Proteomes" id="UP001482620">
    <property type="component" value="Unassembled WGS sequence"/>
</dbReference>
<evidence type="ECO:0000256" key="1">
    <source>
        <dbReference type="SAM" id="Coils"/>
    </source>
</evidence>
<organism evidence="3 4">
    <name type="scientific">Ilyodon furcidens</name>
    <name type="common">goldbreast splitfin</name>
    <dbReference type="NCBI Taxonomy" id="33524"/>
    <lineage>
        <taxon>Eukaryota</taxon>
        <taxon>Metazoa</taxon>
        <taxon>Chordata</taxon>
        <taxon>Craniata</taxon>
        <taxon>Vertebrata</taxon>
        <taxon>Euteleostomi</taxon>
        <taxon>Actinopterygii</taxon>
        <taxon>Neopterygii</taxon>
        <taxon>Teleostei</taxon>
        <taxon>Neoteleostei</taxon>
        <taxon>Acanthomorphata</taxon>
        <taxon>Ovalentaria</taxon>
        <taxon>Atherinomorphae</taxon>
        <taxon>Cyprinodontiformes</taxon>
        <taxon>Goodeidae</taxon>
        <taxon>Ilyodon</taxon>
    </lineage>
</organism>
<keyword evidence="4" id="KW-1185">Reference proteome</keyword>
<gene>
    <name evidence="3" type="ORF">ILYODFUR_015641</name>
</gene>
<evidence type="ECO:0000313" key="4">
    <source>
        <dbReference type="Proteomes" id="UP001482620"/>
    </source>
</evidence>
<protein>
    <submittedName>
        <fullName evidence="3">Uncharacterized protein</fullName>
    </submittedName>
</protein>
<proteinExistence type="predicted"/>
<name>A0ABV0UJH6_9TELE</name>
<dbReference type="EMBL" id="JAHRIQ010070894">
    <property type="protein sequence ID" value="MEQ2244303.1"/>
    <property type="molecule type" value="Genomic_DNA"/>
</dbReference>
<evidence type="ECO:0000313" key="3">
    <source>
        <dbReference type="EMBL" id="MEQ2244303.1"/>
    </source>
</evidence>
<reference evidence="3 4" key="1">
    <citation type="submission" date="2021-06" db="EMBL/GenBank/DDBJ databases">
        <authorList>
            <person name="Palmer J.M."/>
        </authorList>
    </citation>
    <scope>NUCLEOTIDE SEQUENCE [LARGE SCALE GENOMIC DNA]</scope>
    <source>
        <strain evidence="4">if_2019</strain>
        <tissue evidence="3">Muscle</tissue>
    </source>
</reference>
<feature type="compositionally biased region" description="Acidic residues" evidence="2">
    <location>
        <begin position="229"/>
        <end position="242"/>
    </location>
</feature>
<evidence type="ECO:0000256" key="2">
    <source>
        <dbReference type="SAM" id="MobiDB-lite"/>
    </source>
</evidence>
<comment type="caution">
    <text evidence="3">The sequence shown here is derived from an EMBL/GenBank/DDBJ whole genome shotgun (WGS) entry which is preliminary data.</text>
</comment>
<sequence>MKHSKLHNLHNLLCFGDLDFSLFKRRNASLHHHVAINMLKRNETMSESKPSYEQKELLKKSCCSALKIRNKNRLEVKSIQESLKRKLQDAKDEVDNKFKELQMRKEDIVKEVRKHGGPCPMLGDVDSLLFGIGTSALKAEIKYQKIVLNQKSKFLRMTGCVADLKENLHNYFHQKENTDAAIPCSAEQEQFAYLDNHDKDVMLASPVPTTPSLQSPSSESEPESKTEDADTDEDLENTDTENETCQRQPK</sequence>
<accession>A0ABV0UJH6</accession>
<feature type="region of interest" description="Disordered" evidence="2">
    <location>
        <begin position="202"/>
        <end position="250"/>
    </location>
</feature>